<feature type="transmembrane region" description="Helical" evidence="1">
    <location>
        <begin position="241"/>
        <end position="260"/>
    </location>
</feature>
<evidence type="ECO:0008006" key="4">
    <source>
        <dbReference type="Google" id="ProtNLM"/>
    </source>
</evidence>
<keyword evidence="1" id="KW-1133">Transmembrane helix</keyword>
<organism evidence="2 3">
    <name type="scientific">Psychroserpens luteus</name>
    <dbReference type="NCBI Taxonomy" id="1434066"/>
    <lineage>
        <taxon>Bacteria</taxon>
        <taxon>Pseudomonadati</taxon>
        <taxon>Bacteroidota</taxon>
        <taxon>Flavobacteriia</taxon>
        <taxon>Flavobacteriales</taxon>
        <taxon>Flavobacteriaceae</taxon>
        <taxon>Psychroserpens</taxon>
    </lineage>
</organism>
<comment type="caution">
    <text evidence="2">The sequence shown here is derived from an EMBL/GenBank/DDBJ whole genome shotgun (WGS) entry which is preliminary data.</text>
</comment>
<dbReference type="EMBL" id="JBHUOS010000010">
    <property type="protein sequence ID" value="MFD2916854.1"/>
    <property type="molecule type" value="Genomic_DNA"/>
</dbReference>
<gene>
    <name evidence="2" type="ORF">ACFS29_14460</name>
</gene>
<keyword evidence="3" id="KW-1185">Reference proteome</keyword>
<dbReference type="Proteomes" id="UP001597548">
    <property type="component" value="Unassembled WGS sequence"/>
</dbReference>
<evidence type="ECO:0000313" key="2">
    <source>
        <dbReference type="EMBL" id="MFD2916854.1"/>
    </source>
</evidence>
<evidence type="ECO:0000256" key="1">
    <source>
        <dbReference type="SAM" id="Phobius"/>
    </source>
</evidence>
<evidence type="ECO:0000313" key="3">
    <source>
        <dbReference type="Proteomes" id="UP001597548"/>
    </source>
</evidence>
<name>A0ABW5ZV18_9FLAO</name>
<accession>A0ABW5ZV18</accession>
<protein>
    <recommendedName>
        <fullName evidence="4">Fimbrial assembly protein (PilN)</fullName>
    </recommendedName>
</protein>
<reference evidence="3" key="1">
    <citation type="journal article" date="2019" name="Int. J. Syst. Evol. Microbiol.">
        <title>The Global Catalogue of Microorganisms (GCM) 10K type strain sequencing project: providing services to taxonomists for standard genome sequencing and annotation.</title>
        <authorList>
            <consortium name="The Broad Institute Genomics Platform"/>
            <consortium name="The Broad Institute Genome Sequencing Center for Infectious Disease"/>
            <person name="Wu L."/>
            <person name="Ma J."/>
        </authorList>
    </citation>
    <scope>NUCLEOTIDE SEQUENCE [LARGE SCALE GENOMIC DNA]</scope>
    <source>
        <strain evidence="3">KCTC 32514</strain>
    </source>
</reference>
<keyword evidence="1" id="KW-0472">Membrane</keyword>
<proteinExistence type="predicted"/>
<dbReference type="RefSeq" id="WP_194506288.1">
    <property type="nucleotide sequence ID" value="NZ_JADILU010000001.1"/>
</dbReference>
<keyword evidence="1" id="KW-0812">Transmembrane</keyword>
<sequence>MLNKIWTYLQYGNRFCGIEHTINSNTPISVSILKQSKKELNLESTFQIDSIENIPKKLSKNQHAILVVNNGNVLSKTIESNQKEPLKLVYKAFPNINIEEFYFEIISESRSYFISICRKNYVDALISNYSENKIHIISFSLGNSSISGIKTFIDKKEVQTSNSIVTIENQEITGINKVNVENEIYDINGLNVSNQELLSLSGALQTVLRNNITITNYEDKKNHLLTEFKHIQFFNQFLKSAGLLILGILLINFFVFNHYFNQVNNLKQVSEINESTKQKIVTLNSLVSKKQKMVDDLLKSNGSKTSYFANSIMQSLPETLLLSEFNFQPLKKRIKEDKPIELDDLKIILSGSSTDSSLFSKWISQLEQMDWVKHVDIIDYGSSSSSVSDFEIKIILSDE</sequence>